<dbReference type="Pfam" id="PF00050">
    <property type="entry name" value="Kazal_1"/>
    <property type="match status" value="1"/>
</dbReference>
<sequence length="120" mass="11905">MRVLAALFALALAACAPQPGAEPAAPDANAQASPIGGVCGGIAGQTCADANAYCRYAPEAQCGAADQTGVCAERPQVCTREYRPVCGCDGETYSNACTAASAGVSVLHEGRCGDEPAKPG</sequence>
<dbReference type="GO" id="GO:0006508">
    <property type="term" value="P:proteolysis"/>
    <property type="evidence" value="ECO:0007669"/>
    <property type="project" value="UniProtKB-KW"/>
</dbReference>
<dbReference type="PROSITE" id="PS51257">
    <property type="entry name" value="PROKAR_LIPOPROTEIN"/>
    <property type="match status" value="1"/>
</dbReference>
<evidence type="ECO:0000256" key="1">
    <source>
        <dbReference type="SAM" id="SignalP"/>
    </source>
</evidence>
<dbReference type="RefSeq" id="WP_109252064.1">
    <property type="nucleotide sequence ID" value="NZ_QEXV01000001.1"/>
</dbReference>
<feature type="chain" id="PRO_5015726202" evidence="1">
    <location>
        <begin position="22"/>
        <end position="120"/>
    </location>
</feature>
<keyword evidence="3" id="KW-0378">Hydrolase</keyword>
<dbReference type="PROSITE" id="PS51465">
    <property type="entry name" value="KAZAL_2"/>
    <property type="match status" value="1"/>
</dbReference>
<name>A0A2U2BXR0_9PROT</name>
<keyword evidence="3" id="KW-0645">Protease</keyword>
<dbReference type="InterPro" id="IPR036058">
    <property type="entry name" value="Kazal_dom_sf"/>
</dbReference>
<evidence type="ECO:0000313" key="3">
    <source>
        <dbReference type="EMBL" id="PWE18790.1"/>
    </source>
</evidence>
<reference evidence="4" key="1">
    <citation type="submission" date="2018-05" db="EMBL/GenBank/DDBJ databases">
        <authorList>
            <person name="Liu B.-T."/>
        </authorList>
    </citation>
    <scope>NUCLEOTIDE SEQUENCE [LARGE SCALE GENOMIC DNA]</scope>
    <source>
        <strain evidence="4">WD6-1</strain>
    </source>
</reference>
<dbReference type="Gene3D" id="3.30.60.30">
    <property type="match status" value="1"/>
</dbReference>
<evidence type="ECO:0000259" key="2">
    <source>
        <dbReference type="PROSITE" id="PS51465"/>
    </source>
</evidence>
<dbReference type="InterPro" id="IPR002350">
    <property type="entry name" value="Kazal_dom"/>
</dbReference>
<evidence type="ECO:0000313" key="4">
    <source>
        <dbReference type="Proteomes" id="UP000245168"/>
    </source>
</evidence>
<accession>A0A2U2BXR0</accession>
<dbReference type="GO" id="GO:0008233">
    <property type="term" value="F:peptidase activity"/>
    <property type="evidence" value="ECO:0007669"/>
    <property type="project" value="UniProtKB-KW"/>
</dbReference>
<dbReference type="SUPFAM" id="SSF100895">
    <property type="entry name" value="Kazal-type serine protease inhibitors"/>
    <property type="match status" value="1"/>
</dbReference>
<comment type="caution">
    <text evidence="3">The sequence shown here is derived from an EMBL/GenBank/DDBJ whole genome shotgun (WGS) entry which is preliminary data.</text>
</comment>
<proteinExistence type="predicted"/>
<keyword evidence="1" id="KW-0732">Signal</keyword>
<keyword evidence="4" id="KW-1185">Reference proteome</keyword>
<dbReference type="SMART" id="SM00280">
    <property type="entry name" value="KAZAL"/>
    <property type="match status" value="1"/>
</dbReference>
<protein>
    <submittedName>
        <fullName evidence="3">Serine protease</fullName>
    </submittedName>
</protein>
<dbReference type="OrthoDB" id="9800302at2"/>
<dbReference type="CDD" id="cd00104">
    <property type="entry name" value="KAZAL_FS"/>
    <property type="match status" value="1"/>
</dbReference>
<organism evidence="3 4">
    <name type="scientific">Marinicauda salina</name>
    <dbReference type="NCBI Taxonomy" id="2135793"/>
    <lineage>
        <taxon>Bacteria</taxon>
        <taxon>Pseudomonadati</taxon>
        <taxon>Pseudomonadota</taxon>
        <taxon>Alphaproteobacteria</taxon>
        <taxon>Maricaulales</taxon>
        <taxon>Maricaulaceae</taxon>
        <taxon>Marinicauda</taxon>
    </lineage>
</organism>
<gene>
    <name evidence="3" type="ORF">DDZ18_04150</name>
</gene>
<feature type="domain" description="Kazal-like" evidence="2">
    <location>
        <begin position="65"/>
        <end position="114"/>
    </location>
</feature>
<dbReference type="Proteomes" id="UP000245168">
    <property type="component" value="Unassembled WGS sequence"/>
</dbReference>
<dbReference type="EMBL" id="QEXV01000001">
    <property type="protein sequence ID" value="PWE18790.1"/>
    <property type="molecule type" value="Genomic_DNA"/>
</dbReference>
<dbReference type="AlphaFoldDB" id="A0A2U2BXR0"/>
<feature type="signal peptide" evidence="1">
    <location>
        <begin position="1"/>
        <end position="21"/>
    </location>
</feature>